<reference evidence="2 3" key="1">
    <citation type="journal article" date="2017" name="Curr. Biol.">
        <title>Genome architecture and evolution of a unichromosomal asexual nematode.</title>
        <authorList>
            <person name="Fradin H."/>
            <person name="Zegar C."/>
            <person name="Gutwein M."/>
            <person name="Lucas J."/>
            <person name="Kovtun M."/>
            <person name="Corcoran D."/>
            <person name="Baugh L.R."/>
            <person name="Kiontke K."/>
            <person name="Gunsalus K."/>
            <person name="Fitch D.H."/>
            <person name="Piano F."/>
        </authorList>
    </citation>
    <scope>NUCLEOTIDE SEQUENCE [LARGE SCALE GENOMIC DNA]</scope>
    <source>
        <strain evidence="2">PF1309</strain>
    </source>
</reference>
<feature type="region of interest" description="Disordered" evidence="1">
    <location>
        <begin position="122"/>
        <end position="194"/>
    </location>
</feature>
<evidence type="ECO:0000313" key="2">
    <source>
        <dbReference type="EMBL" id="PAV73831.1"/>
    </source>
</evidence>
<dbReference type="EMBL" id="LIAE01008483">
    <property type="protein sequence ID" value="PAV73831.1"/>
    <property type="molecule type" value="Genomic_DNA"/>
</dbReference>
<sequence>MPQLEIDPIPAPALTTFAQRGRRKPGNLPGQHPRHRQPPAHRRRPAGMIGVTVADQHQVEVPDPQPAQGRQHHALAQVAVPVRRPGVVQQRVMTGTQQHRQALADIQLPHLHLPKGHLLTRRPQGQQHHRARQAQRHAPRQQQQQRAQRDQQPGPQRQRPARAARRRAGQRSTAPARQPRQMTARNPAADWPMD</sequence>
<accession>A0A2A2KIP8</accession>
<dbReference type="AlphaFoldDB" id="A0A2A2KIP8"/>
<name>A0A2A2KIP8_9BILA</name>
<evidence type="ECO:0000313" key="3">
    <source>
        <dbReference type="Proteomes" id="UP000218231"/>
    </source>
</evidence>
<gene>
    <name evidence="2" type="ORF">WR25_20548</name>
</gene>
<evidence type="ECO:0000256" key="1">
    <source>
        <dbReference type="SAM" id="MobiDB-lite"/>
    </source>
</evidence>
<keyword evidence="3" id="KW-1185">Reference proteome</keyword>
<feature type="compositionally biased region" description="Polar residues" evidence="1">
    <location>
        <begin position="172"/>
        <end position="184"/>
    </location>
</feature>
<feature type="compositionally biased region" description="Basic residues" evidence="1">
    <location>
        <begin position="127"/>
        <end position="139"/>
    </location>
</feature>
<proteinExistence type="predicted"/>
<feature type="compositionally biased region" description="Basic residues" evidence="1">
    <location>
        <begin position="159"/>
        <end position="169"/>
    </location>
</feature>
<comment type="caution">
    <text evidence="2">The sequence shown here is derived from an EMBL/GenBank/DDBJ whole genome shotgun (WGS) entry which is preliminary data.</text>
</comment>
<feature type="compositionally biased region" description="Low complexity" evidence="1">
    <location>
        <begin position="140"/>
        <end position="158"/>
    </location>
</feature>
<dbReference type="Proteomes" id="UP000218231">
    <property type="component" value="Unassembled WGS sequence"/>
</dbReference>
<organism evidence="2 3">
    <name type="scientific">Diploscapter pachys</name>
    <dbReference type="NCBI Taxonomy" id="2018661"/>
    <lineage>
        <taxon>Eukaryota</taxon>
        <taxon>Metazoa</taxon>
        <taxon>Ecdysozoa</taxon>
        <taxon>Nematoda</taxon>
        <taxon>Chromadorea</taxon>
        <taxon>Rhabditida</taxon>
        <taxon>Rhabditina</taxon>
        <taxon>Rhabditomorpha</taxon>
        <taxon>Rhabditoidea</taxon>
        <taxon>Rhabditidae</taxon>
        <taxon>Diploscapter</taxon>
    </lineage>
</organism>
<protein>
    <submittedName>
        <fullName evidence="2">Uncharacterized protein</fullName>
    </submittedName>
</protein>
<feature type="compositionally biased region" description="Basic residues" evidence="1">
    <location>
        <begin position="32"/>
        <end position="45"/>
    </location>
</feature>
<feature type="region of interest" description="Disordered" evidence="1">
    <location>
        <begin position="1"/>
        <end position="45"/>
    </location>
</feature>